<comment type="caution">
    <text evidence="1">The sequence shown here is derived from an EMBL/GenBank/DDBJ whole genome shotgun (WGS) entry which is preliminary data.</text>
</comment>
<accession>A0AAV1UBS5</accession>
<dbReference type="EMBL" id="CAKLBY020000188">
    <property type="protein sequence ID" value="CAK7932049.1"/>
    <property type="molecule type" value="Genomic_DNA"/>
</dbReference>
<dbReference type="Proteomes" id="UP001162060">
    <property type="component" value="Unassembled WGS sequence"/>
</dbReference>
<name>A0AAV1UBS5_9STRA</name>
<dbReference type="AlphaFoldDB" id="A0AAV1UBS5"/>
<proteinExistence type="predicted"/>
<reference evidence="1" key="1">
    <citation type="submission" date="2024-01" db="EMBL/GenBank/DDBJ databases">
        <authorList>
            <person name="Webb A."/>
        </authorList>
    </citation>
    <scope>NUCLEOTIDE SEQUENCE</scope>
    <source>
        <strain evidence="1">Pm1</strain>
    </source>
</reference>
<evidence type="ECO:0000313" key="2">
    <source>
        <dbReference type="Proteomes" id="UP001162060"/>
    </source>
</evidence>
<evidence type="ECO:0000313" key="1">
    <source>
        <dbReference type="EMBL" id="CAK7932049.1"/>
    </source>
</evidence>
<organism evidence="1 2">
    <name type="scientific">Peronospora matthiolae</name>
    <dbReference type="NCBI Taxonomy" id="2874970"/>
    <lineage>
        <taxon>Eukaryota</taxon>
        <taxon>Sar</taxon>
        <taxon>Stramenopiles</taxon>
        <taxon>Oomycota</taxon>
        <taxon>Peronosporomycetes</taxon>
        <taxon>Peronosporales</taxon>
        <taxon>Peronosporaceae</taxon>
        <taxon>Peronospora</taxon>
    </lineage>
</organism>
<sequence length="162" mass="18076">MWTFTVGSLIGRVWDGREVRGLNGTSVHIVMQLPLSTWHDVPTTSVCRFEILCSKVHLLLLTRLSVGGKLVTLRTRALQSDGDEGDATEGRRPHWQILVGPNSNRKEQLGRGDVGVKSYAAGRSRRGNVSTCLRTQVVEQSSLPRYQLWYSRPVTCSTVVEE</sequence>
<gene>
    <name evidence="1" type="ORF">PM001_LOCUS17199</name>
</gene>
<protein>
    <submittedName>
        <fullName evidence="1">Uncharacterized protein</fullName>
    </submittedName>
</protein>